<comment type="caution">
    <text evidence="4">The sequence shown here is derived from an EMBL/GenBank/DDBJ whole genome shotgun (WGS) entry which is preliminary data.</text>
</comment>
<accession>A0A9D2B2M2</accession>
<dbReference type="InterPro" id="IPR010426">
    <property type="entry name" value="MTTB_MeTrfase"/>
</dbReference>
<keyword evidence="2 4" id="KW-0489">Methyltransferase</keyword>
<sequence length="477" mass="53669">MNLAGQVQPLTQDEMQRVHDSACRLLEEKGIVFQSEEAREALKQHGCKVEGETVFMPKTLVEKCWKQCPSTFKLEAMDPKYNVTVGEDILIHPAGGEVFVLDHDGTRRAPTLKDCGELQTLYQYCENVNIGGFQPLSPMDVPERTKGLYLTYNAMQKCSKPILSPMELETIEKKEEVLKLFNLVYGSDNYLDDHYLTWHAVCPNSPYLVSEFVCDGIKVYAEHNQPIIIVSAPMTGITSPIFLISTVILSIAEMLSCLVYAQVVKPGVPVVMSASLTYGNLRYATWECASPDTALMLATSIQMFKHFYHLPARSQTGVTSSKICDYQAGMETMQSFLFSALAGVNLTSQTVSSLAGLLTSSLEKTILDDELISRVRWMVNGMKLDEEQWDLSELLEAEPGQDFLMSDNTLDYMHDYWQPTVSDWRTIEAWEADGCKNVEEVAHEKVVKILAEAPETLLDSEQEKIITDYIRYVEKNA</sequence>
<evidence type="ECO:0000256" key="2">
    <source>
        <dbReference type="ARBA" id="ARBA00022603"/>
    </source>
</evidence>
<evidence type="ECO:0000313" key="5">
    <source>
        <dbReference type="Proteomes" id="UP000886817"/>
    </source>
</evidence>
<dbReference type="GO" id="GO:0015948">
    <property type="term" value="P:methanogenesis"/>
    <property type="evidence" value="ECO:0007669"/>
    <property type="project" value="InterPro"/>
</dbReference>
<evidence type="ECO:0000313" key="4">
    <source>
        <dbReference type="EMBL" id="HIX59242.1"/>
    </source>
</evidence>
<proteinExistence type="inferred from homology"/>
<comment type="similarity">
    <text evidence="1">Belongs to the trimethylamine methyltransferase family.</text>
</comment>
<evidence type="ECO:0000256" key="1">
    <source>
        <dbReference type="ARBA" id="ARBA00007137"/>
    </source>
</evidence>
<dbReference type="Pfam" id="PF06253">
    <property type="entry name" value="MTTB"/>
    <property type="match status" value="1"/>
</dbReference>
<dbReference type="Gene3D" id="3.20.20.480">
    <property type="entry name" value="Trimethylamine methyltransferase-like"/>
    <property type="match status" value="1"/>
</dbReference>
<keyword evidence="3" id="KW-0808">Transferase</keyword>
<reference evidence="4" key="1">
    <citation type="journal article" date="2021" name="PeerJ">
        <title>Extensive microbial diversity within the chicken gut microbiome revealed by metagenomics and culture.</title>
        <authorList>
            <person name="Gilroy R."/>
            <person name="Ravi A."/>
            <person name="Getino M."/>
            <person name="Pursley I."/>
            <person name="Horton D.L."/>
            <person name="Alikhan N.F."/>
            <person name="Baker D."/>
            <person name="Gharbi K."/>
            <person name="Hall N."/>
            <person name="Watson M."/>
            <person name="Adriaenssens E.M."/>
            <person name="Foster-Nyarko E."/>
            <person name="Jarju S."/>
            <person name="Secka A."/>
            <person name="Antonio M."/>
            <person name="Oren A."/>
            <person name="Chaudhuri R.R."/>
            <person name="La Ragione R."/>
            <person name="Hildebrand F."/>
            <person name="Pallen M.J."/>
        </authorList>
    </citation>
    <scope>NUCLEOTIDE SEQUENCE</scope>
    <source>
        <strain evidence="4">ChiSjej1B19-8411</strain>
    </source>
</reference>
<name>A0A9D2B2M2_9FIRM</name>
<dbReference type="Proteomes" id="UP000886817">
    <property type="component" value="Unassembled WGS sequence"/>
</dbReference>
<evidence type="ECO:0000256" key="3">
    <source>
        <dbReference type="ARBA" id="ARBA00022679"/>
    </source>
</evidence>
<gene>
    <name evidence="4" type="ORF">IAA45_05945</name>
</gene>
<dbReference type="GO" id="GO:0032259">
    <property type="term" value="P:methylation"/>
    <property type="evidence" value="ECO:0007669"/>
    <property type="project" value="UniProtKB-KW"/>
</dbReference>
<dbReference type="InterPro" id="IPR038601">
    <property type="entry name" value="MttB-like_sf"/>
</dbReference>
<dbReference type="AlphaFoldDB" id="A0A9D2B2M2"/>
<protein>
    <submittedName>
        <fullName evidence="4">Trimethylamine methyltransferase family protein</fullName>
    </submittedName>
</protein>
<reference evidence="4" key="2">
    <citation type="submission" date="2021-04" db="EMBL/GenBank/DDBJ databases">
        <authorList>
            <person name="Gilroy R."/>
        </authorList>
    </citation>
    <scope>NUCLEOTIDE SEQUENCE</scope>
    <source>
        <strain evidence="4">ChiSjej1B19-8411</strain>
    </source>
</reference>
<dbReference type="EMBL" id="DXEX01000133">
    <property type="protein sequence ID" value="HIX59242.1"/>
    <property type="molecule type" value="Genomic_DNA"/>
</dbReference>
<organism evidence="4 5">
    <name type="scientific">Candidatus Blautia gallistercoris</name>
    <dbReference type="NCBI Taxonomy" id="2838490"/>
    <lineage>
        <taxon>Bacteria</taxon>
        <taxon>Bacillati</taxon>
        <taxon>Bacillota</taxon>
        <taxon>Clostridia</taxon>
        <taxon>Lachnospirales</taxon>
        <taxon>Lachnospiraceae</taxon>
        <taxon>Blautia</taxon>
    </lineage>
</organism>
<dbReference type="GO" id="GO:0008168">
    <property type="term" value="F:methyltransferase activity"/>
    <property type="evidence" value="ECO:0007669"/>
    <property type="project" value="UniProtKB-KW"/>
</dbReference>